<evidence type="ECO:0000313" key="2">
    <source>
        <dbReference type="EMBL" id="KAG2900265.1"/>
    </source>
</evidence>
<gene>
    <name evidence="5" type="ORF">PC110_g15343</name>
    <name evidence="1" type="ORF">PC113_g16591</name>
    <name evidence="2" type="ORF">PC115_g16279</name>
    <name evidence="3" type="ORF">PC118_g11448</name>
    <name evidence="4" type="ORF">PC129_g15331</name>
</gene>
<organism evidence="5 6">
    <name type="scientific">Phytophthora cactorum</name>
    <dbReference type="NCBI Taxonomy" id="29920"/>
    <lineage>
        <taxon>Eukaryota</taxon>
        <taxon>Sar</taxon>
        <taxon>Stramenopiles</taxon>
        <taxon>Oomycota</taxon>
        <taxon>Peronosporomycetes</taxon>
        <taxon>Peronosporales</taxon>
        <taxon>Peronosporaceae</taxon>
        <taxon>Phytophthora</taxon>
    </lineage>
</organism>
<comment type="caution">
    <text evidence="5">The sequence shown here is derived from an EMBL/GenBank/DDBJ whole genome shotgun (WGS) entry which is preliminary data.</text>
</comment>
<dbReference type="EMBL" id="RCMG01000667">
    <property type="protein sequence ID" value="KAG2850666.1"/>
    <property type="molecule type" value="Genomic_DNA"/>
</dbReference>
<evidence type="ECO:0000313" key="5">
    <source>
        <dbReference type="EMBL" id="RAW28270.1"/>
    </source>
</evidence>
<dbReference type="EMBL" id="RCMV01000702">
    <property type="protein sequence ID" value="KAG3213741.1"/>
    <property type="molecule type" value="Genomic_DNA"/>
</dbReference>
<dbReference type="EMBL" id="RCML01000347">
    <property type="protein sequence ID" value="KAG2979991.1"/>
    <property type="molecule type" value="Genomic_DNA"/>
</dbReference>
<dbReference type="VEuPathDB" id="FungiDB:PC110_g15343"/>
<keyword evidence="6" id="KW-1185">Reference proteome</keyword>
<sequence>MATIYSGAPSTPRFPFSTHTHYTSNADAGAQIQMRQFRYGGYAIENQMEVSSPPSLAPPGATLGLLSKQQMYAESNAIRLSSPMYSSQQNVSTTMYMQSMMNKMYQPQQPHPPPMDIPQQQTEVLHVSPGVPTPVELSIYEIKQPTGFLHVTIGNQTVEFLDGVANMPQKR</sequence>
<dbReference type="Proteomes" id="UP000760860">
    <property type="component" value="Unassembled WGS sequence"/>
</dbReference>
<dbReference type="OrthoDB" id="105955at2759"/>
<evidence type="ECO:0000313" key="6">
    <source>
        <dbReference type="Proteomes" id="UP000251314"/>
    </source>
</evidence>
<proteinExistence type="predicted"/>
<protein>
    <submittedName>
        <fullName evidence="5">Uncharacterized protein</fullName>
    </submittedName>
</protein>
<accession>A0A329RVF5</accession>
<evidence type="ECO:0000313" key="4">
    <source>
        <dbReference type="EMBL" id="KAG3213741.1"/>
    </source>
</evidence>
<dbReference type="Proteomes" id="UP000774804">
    <property type="component" value="Unassembled WGS sequence"/>
</dbReference>
<dbReference type="EMBL" id="MJFZ01000501">
    <property type="protein sequence ID" value="RAW28270.1"/>
    <property type="molecule type" value="Genomic_DNA"/>
</dbReference>
<reference evidence="1" key="2">
    <citation type="submission" date="2018-10" db="EMBL/GenBank/DDBJ databases">
        <title>Effector identification in a new, highly contiguous assembly of the strawberry crown rot pathogen Phytophthora cactorum.</title>
        <authorList>
            <person name="Armitage A.D."/>
            <person name="Nellist C.F."/>
            <person name="Bates H."/>
            <person name="Vickerstaff R.J."/>
            <person name="Harrison R.J."/>
        </authorList>
    </citation>
    <scope>NUCLEOTIDE SEQUENCE</scope>
    <source>
        <strain evidence="1">15-7</strain>
        <strain evidence="2">4032</strain>
        <strain evidence="3">P415</strain>
        <strain evidence="4">P421</strain>
    </source>
</reference>
<dbReference type="Proteomes" id="UP000251314">
    <property type="component" value="Unassembled WGS sequence"/>
</dbReference>
<evidence type="ECO:0000313" key="3">
    <source>
        <dbReference type="EMBL" id="KAG2979991.1"/>
    </source>
</evidence>
<dbReference type="EMBL" id="RCMI01000703">
    <property type="protein sequence ID" value="KAG2900265.1"/>
    <property type="molecule type" value="Genomic_DNA"/>
</dbReference>
<name>A0A329RVF5_9STRA</name>
<dbReference type="AlphaFoldDB" id="A0A329RVF5"/>
<reference evidence="5 6" key="1">
    <citation type="submission" date="2018-01" db="EMBL/GenBank/DDBJ databases">
        <title>Draft genome of the strawberry crown rot pathogen Phytophthora cactorum.</title>
        <authorList>
            <person name="Armitage A.D."/>
            <person name="Lysoe E."/>
            <person name="Nellist C.F."/>
            <person name="Harrison R.J."/>
            <person name="Brurberg M.B."/>
        </authorList>
    </citation>
    <scope>NUCLEOTIDE SEQUENCE [LARGE SCALE GENOMIC DNA]</scope>
    <source>
        <strain evidence="5 6">10300</strain>
    </source>
</reference>
<evidence type="ECO:0000313" key="1">
    <source>
        <dbReference type="EMBL" id="KAG2850666.1"/>
    </source>
</evidence>
<dbReference type="Proteomes" id="UP000735874">
    <property type="component" value="Unassembled WGS sequence"/>
</dbReference>
<dbReference type="Proteomes" id="UP000697107">
    <property type="component" value="Unassembled WGS sequence"/>
</dbReference>